<dbReference type="EMBL" id="CAJNJA010009609">
    <property type="protein sequence ID" value="CAE7248550.1"/>
    <property type="molecule type" value="Genomic_DNA"/>
</dbReference>
<evidence type="ECO:0000256" key="1">
    <source>
        <dbReference type="SAM" id="MobiDB-lite"/>
    </source>
</evidence>
<gene>
    <name evidence="4" type="ORF">SNEC2469_LOCUS4996</name>
</gene>
<evidence type="ECO:0000313" key="4">
    <source>
        <dbReference type="EMBL" id="CAE7248550.1"/>
    </source>
</evidence>
<reference evidence="4" key="1">
    <citation type="submission" date="2021-02" db="EMBL/GenBank/DDBJ databases">
        <authorList>
            <person name="Dougan E. K."/>
            <person name="Rhodes N."/>
            <person name="Thang M."/>
            <person name="Chan C."/>
        </authorList>
    </citation>
    <scope>NUCLEOTIDE SEQUENCE</scope>
</reference>
<protein>
    <recommendedName>
        <fullName evidence="3">BP74 N-terminal domain-containing protein</fullName>
    </recommendedName>
</protein>
<evidence type="ECO:0000256" key="2">
    <source>
        <dbReference type="SAM" id="SignalP"/>
    </source>
</evidence>
<feature type="signal peptide" evidence="2">
    <location>
        <begin position="1"/>
        <end position="19"/>
    </location>
</feature>
<keyword evidence="2" id="KW-0732">Signal</keyword>
<sequence>MPSLRCALVCILTTQVAVARNCSERSGGAFVTIRVGENESVSPWVEDEDFIEAAIAHAVRPPGTLTTDKSSKAVGRIPVFHQILSGSDCDKWSWHVDPKNVGWAELAVEVCDASPRYIEEHSEAWRTSPGRWCPWKVQVLKVEDRRGKRPEFISKPALRGESGTVSNFGSTLGSTFGKSDDLWSHSDVFVHGGLSNMGRQISKQDPPKSMAQGGLSGTAQLSQSGTSTATGANFVPWTKALGSVIASPGKLASPKTKASKLTGKAKCSPDVRRAFRSKPVEKCSCATITAVWSACDTFWEIDTTHSGAITRQVYMDFLKYICPSVNTLRMLRRARLECRFRSSAVPVRLEDFLAMVWPTATIEDATARHVQVLTSSPMRRWPKDRAKMLRWAELREALAVVRFIQVCAWGWYAAIVAAGCNSTHMSLPSPQSSSSDANRCLCCSCSQLGVSNPVMQSHSNALNIVAVPSMNLEIDNEDENDDGTSKSWPCASNHKPMWD</sequence>
<evidence type="ECO:0000259" key="3">
    <source>
        <dbReference type="Pfam" id="PF23621"/>
    </source>
</evidence>
<feature type="region of interest" description="Disordered" evidence="1">
    <location>
        <begin position="197"/>
        <end position="224"/>
    </location>
</feature>
<dbReference type="Proteomes" id="UP000601435">
    <property type="component" value="Unassembled WGS sequence"/>
</dbReference>
<dbReference type="InterPro" id="IPR056422">
    <property type="entry name" value="BP74_N"/>
</dbReference>
<accession>A0A812LXM6</accession>
<evidence type="ECO:0000313" key="5">
    <source>
        <dbReference type="Proteomes" id="UP000601435"/>
    </source>
</evidence>
<feature type="region of interest" description="Disordered" evidence="1">
    <location>
        <begin position="474"/>
        <end position="499"/>
    </location>
</feature>
<feature type="domain" description="BP74 N-terminal" evidence="3">
    <location>
        <begin position="91"/>
        <end position="143"/>
    </location>
</feature>
<keyword evidence="5" id="KW-1185">Reference proteome</keyword>
<comment type="caution">
    <text evidence="4">The sequence shown here is derived from an EMBL/GenBank/DDBJ whole genome shotgun (WGS) entry which is preliminary data.</text>
</comment>
<dbReference type="Pfam" id="PF23621">
    <property type="entry name" value="BP74_N"/>
    <property type="match status" value="1"/>
</dbReference>
<dbReference type="AlphaFoldDB" id="A0A812LXM6"/>
<organism evidence="4 5">
    <name type="scientific">Symbiodinium necroappetens</name>
    <dbReference type="NCBI Taxonomy" id="1628268"/>
    <lineage>
        <taxon>Eukaryota</taxon>
        <taxon>Sar</taxon>
        <taxon>Alveolata</taxon>
        <taxon>Dinophyceae</taxon>
        <taxon>Suessiales</taxon>
        <taxon>Symbiodiniaceae</taxon>
        <taxon>Symbiodinium</taxon>
    </lineage>
</organism>
<dbReference type="OrthoDB" id="2232403at2759"/>
<name>A0A812LXM6_9DINO</name>
<feature type="chain" id="PRO_5032970295" description="BP74 N-terminal domain-containing protein" evidence="2">
    <location>
        <begin position="20"/>
        <end position="499"/>
    </location>
</feature>
<proteinExistence type="predicted"/>